<protein>
    <submittedName>
        <fullName evidence="4">Methyltransferase domain-containing protein</fullName>
    </submittedName>
</protein>
<evidence type="ECO:0000256" key="1">
    <source>
        <dbReference type="ARBA" id="ARBA00022603"/>
    </source>
</evidence>
<dbReference type="PANTHER" id="PTHR43861">
    <property type="entry name" value="TRANS-ACONITATE 2-METHYLTRANSFERASE-RELATED"/>
    <property type="match status" value="1"/>
</dbReference>
<comment type="caution">
    <text evidence="4">The sequence shown here is derived from an EMBL/GenBank/DDBJ whole genome shotgun (WGS) entry which is preliminary data.</text>
</comment>
<dbReference type="CDD" id="cd02440">
    <property type="entry name" value="AdoMet_MTases"/>
    <property type="match status" value="1"/>
</dbReference>
<dbReference type="Pfam" id="PF13649">
    <property type="entry name" value="Methyltransf_25"/>
    <property type="match status" value="1"/>
</dbReference>
<accession>A0A7K2INI6</accession>
<dbReference type="RefSeq" id="WP_161110266.1">
    <property type="nucleotide sequence ID" value="NZ_WWHY01000001.1"/>
</dbReference>
<dbReference type="EMBL" id="WWHY01000001">
    <property type="protein sequence ID" value="MYR31426.1"/>
    <property type="molecule type" value="Genomic_DNA"/>
</dbReference>
<keyword evidence="2 4" id="KW-0808">Transferase</keyword>
<dbReference type="AlphaFoldDB" id="A0A7K2INI6"/>
<gene>
    <name evidence="4" type="ORF">GTW20_03890</name>
</gene>
<sequence length="217" mass="23388">MANQTSTVSEYWDRYAGGVTAEADLGGAFGWTQWEGHGPGRELLGDAGSALELGCGRGVEVAALARGGVKAEGVDVSPVQVEQARARWEPLGALFHQGDVIEFLGATEQRWDAIYSVWGAVWFTDPHVLLPLVHDRLAPGGRLVFSHAEPVPGSSGPQGMYGGGFRGRRVWLYQWAAAPQEWEELLCSAGFDRLRVWVEAAPEADHVGTLIGVAHRS</sequence>
<feature type="domain" description="Methyltransferase" evidence="3">
    <location>
        <begin position="51"/>
        <end position="141"/>
    </location>
</feature>
<dbReference type="InterPro" id="IPR041698">
    <property type="entry name" value="Methyltransf_25"/>
</dbReference>
<dbReference type="GO" id="GO:0008168">
    <property type="term" value="F:methyltransferase activity"/>
    <property type="evidence" value="ECO:0007669"/>
    <property type="project" value="UniProtKB-KW"/>
</dbReference>
<name>A0A7K2INI6_9ACTN</name>
<dbReference type="Gene3D" id="3.40.50.150">
    <property type="entry name" value="Vaccinia Virus protein VP39"/>
    <property type="match status" value="1"/>
</dbReference>
<evidence type="ECO:0000313" key="4">
    <source>
        <dbReference type="EMBL" id="MYR31426.1"/>
    </source>
</evidence>
<dbReference type="InterPro" id="IPR029063">
    <property type="entry name" value="SAM-dependent_MTases_sf"/>
</dbReference>
<dbReference type="GO" id="GO:0032259">
    <property type="term" value="P:methylation"/>
    <property type="evidence" value="ECO:0007669"/>
    <property type="project" value="UniProtKB-KW"/>
</dbReference>
<reference evidence="4 5" key="1">
    <citation type="journal article" date="2019" name="Nat. Commun.">
        <title>The antimicrobial potential of Streptomyces from insect microbiomes.</title>
        <authorList>
            <person name="Chevrette M.G."/>
            <person name="Carlson C.M."/>
            <person name="Ortega H.E."/>
            <person name="Thomas C."/>
            <person name="Ananiev G.E."/>
            <person name="Barns K.J."/>
            <person name="Book A.J."/>
            <person name="Cagnazzo J."/>
            <person name="Carlos C."/>
            <person name="Flanigan W."/>
            <person name="Grubbs K.J."/>
            <person name="Horn H.A."/>
            <person name="Hoffmann F.M."/>
            <person name="Klassen J.L."/>
            <person name="Knack J.J."/>
            <person name="Lewin G.R."/>
            <person name="McDonald B.R."/>
            <person name="Muller L."/>
            <person name="Melo W.G.P."/>
            <person name="Pinto-Tomas A.A."/>
            <person name="Schmitz A."/>
            <person name="Wendt-Pienkowski E."/>
            <person name="Wildman S."/>
            <person name="Zhao M."/>
            <person name="Zhang F."/>
            <person name="Bugni T.S."/>
            <person name="Andes D.R."/>
            <person name="Pupo M.T."/>
            <person name="Currie C.R."/>
        </authorList>
    </citation>
    <scope>NUCLEOTIDE SEQUENCE [LARGE SCALE GENOMIC DNA]</scope>
    <source>
        <strain evidence="4 5">SID5840</strain>
    </source>
</reference>
<keyword evidence="1 4" id="KW-0489">Methyltransferase</keyword>
<evidence type="ECO:0000313" key="5">
    <source>
        <dbReference type="Proteomes" id="UP000467124"/>
    </source>
</evidence>
<proteinExistence type="predicted"/>
<dbReference type="Proteomes" id="UP000467124">
    <property type="component" value="Unassembled WGS sequence"/>
</dbReference>
<dbReference type="SUPFAM" id="SSF53335">
    <property type="entry name" value="S-adenosyl-L-methionine-dependent methyltransferases"/>
    <property type="match status" value="1"/>
</dbReference>
<evidence type="ECO:0000256" key="2">
    <source>
        <dbReference type="ARBA" id="ARBA00022679"/>
    </source>
</evidence>
<organism evidence="4 5">
    <name type="scientific">Nocardiopsis alba</name>
    <dbReference type="NCBI Taxonomy" id="53437"/>
    <lineage>
        <taxon>Bacteria</taxon>
        <taxon>Bacillati</taxon>
        <taxon>Actinomycetota</taxon>
        <taxon>Actinomycetes</taxon>
        <taxon>Streptosporangiales</taxon>
        <taxon>Nocardiopsidaceae</taxon>
        <taxon>Nocardiopsis</taxon>
    </lineage>
</organism>
<evidence type="ECO:0000259" key="3">
    <source>
        <dbReference type="Pfam" id="PF13649"/>
    </source>
</evidence>
<dbReference type="PANTHER" id="PTHR43861:SF1">
    <property type="entry name" value="TRANS-ACONITATE 2-METHYLTRANSFERASE"/>
    <property type="match status" value="1"/>
</dbReference>